<dbReference type="GO" id="GO:0016829">
    <property type="term" value="F:lyase activity"/>
    <property type="evidence" value="ECO:0007669"/>
    <property type="project" value="InterPro"/>
</dbReference>
<organism evidence="4">
    <name type="scientific">Desulfomonile tiedjei</name>
    <dbReference type="NCBI Taxonomy" id="2358"/>
    <lineage>
        <taxon>Bacteria</taxon>
        <taxon>Pseudomonadati</taxon>
        <taxon>Thermodesulfobacteriota</taxon>
        <taxon>Desulfomonilia</taxon>
        <taxon>Desulfomonilales</taxon>
        <taxon>Desulfomonilaceae</taxon>
        <taxon>Desulfomonile</taxon>
    </lineage>
</organism>
<dbReference type="PANTHER" id="PTHR16943:SF8">
    <property type="entry name" value="2-METHYLCITRATE DEHYDRATASE"/>
    <property type="match status" value="1"/>
</dbReference>
<protein>
    <submittedName>
        <fullName evidence="4">MmgE/PrpD family protein</fullName>
    </submittedName>
</protein>
<dbReference type="EMBL" id="DTGT01000131">
    <property type="protein sequence ID" value="HGH60476.1"/>
    <property type="molecule type" value="Genomic_DNA"/>
</dbReference>
<sequence length="452" mass="48479">MQTIAEQYAEFCQASGFDKLPSPVIHQAKRLVLDLIGVALGGYQMMEFPRLVVDYVVNLGGRPEATVVHAKTKIPAIHATLANAACAHALDMDDGHRFGALHPGAVVIPAALAASELARATTKQFIAGIVAGYEIMIRIGMATNPSSLNRGFHTTGQAGTFGAAAACSCILGLTERDTVAALALAGMQSAGLLQVNHDPLGAKAKPLNPARAASAGILAALLAGKGAQGPRAILEGEDGYLHACADEFDKDVLTRDLGSTYEILNVYNKFYAACRHTHAPIDAAISLHQRGWNNEDEIDSINVKTYPAAMRLAGIVRPSTASAARFSISFSVALALLKGEAGADKYTDQNVRDESIQRLADRVVLEQDDKWTSLYPRKRGATVTIIDRKGRTETVEVDLPRGEPENRATWNELYDKFISNATLLVTDESAFKIGEVIGELEERSITDLTFLI</sequence>
<dbReference type="InterPro" id="IPR036148">
    <property type="entry name" value="MmgE/PrpD_sf"/>
</dbReference>
<dbReference type="Pfam" id="PF03972">
    <property type="entry name" value="MmgE_PrpD_N"/>
    <property type="match status" value="1"/>
</dbReference>
<dbReference type="InterPro" id="IPR045336">
    <property type="entry name" value="MmgE_PrpD_N"/>
</dbReference>
<dbReference type="InterPro" id="IPR005656">
    <property type="entry name" value="MmgE_PrpD"/>
</dbReference>
<name>A0A7C4EVV1_9BACT</name>
<gene>
    <name evidence="4" type="ORF">ENV54_04165</name>
</gene>
<feature type="domain" description="MmgE/PrpD C-terminal" evidence="3">
    <location>
        <begin position="271"/>
        <end position="430"/>
    </location>
</feature>
<dbReference type="AlphaFoldDB" id="A0A7C4EVV1"/>
<dbReference type="Gene3D" id="1.10.4100.10">
    <property type="entry name" value="2-methylcitrate dehydratase PrpD"/>
    <property type="match status" value="1"/>
</dbReference>
<dbReference type="Pfam" id="PF19305">
    <property type="entry name" value="MmgE_PrpD_C"/>
    <property type="match status" value="1"/>
</dbReference>
<dbReference type="SUPFAM" id="SSF103378">
    <property type="entry name" value="2-methylcitrate dehydratase PrpD"/>
    <property type="match status" value="1"/>
</dbReference>
<dbReference type="InterPro" id="IPR045337">
    <property type="entry name" value="MmgE_PrpD_C"/>
</dbReference>
<comment type="similarity">
    <text evidence="1">Belongs to the PrpD family.</text>
</comment>
<proteinExistence type="inferred from homology"/>
<evidence type="ECO:0000313" key="4">
    <source>
        <dbReference type="EMBL" id="HGH60476.1"/>
    </source>
</evidence>
<reference evidence="4" key="1">
    <citation type="journal article" date="2020" name="mSystems">
        <title>Genome- and Community-Level Interaction Insights into Carbon Utilization and Element Cycling Functions of Hydrothermarchaeota in Hydrothermal Sediment.</title>
        <authorList>
            <person name="Zhou Z."/>
            <person name="Liu Y."/>
            <person name="Xu W."/>
            <person name="Pan J."/>
            <person name="Luo Z.H."/>
            <person name="Li M."/>
        </authorList>
    </citation>
    <scope>NUCLEOTIDE SEQUENCE [LARGE SCALE GENOMIC DNA]</scope>
    <source>
        <strain evidence="4">SpSt-769</strain>
    </source>
</reference>
<evidence type="ECO:0000256" key="1">
    <source>
        <dbReference type="ARBA" id="ARBA00006174"/>
    </source>
</evidence>
<accession>A0A7C4EVV1</accession>
<dbReference type="Gene3D" id="3.30.1330.120">
    <property type="entry name" value="2-methylcitrate dehydratase PrpD"/>
    <property type="match status" value="1"/>
</dbReference>
<dbReference type="InterPro" id="IPR042188">
    <property type="entry name" value="MmgE/PrpD_sf_2"/>
</dbReference>
<dbReference type="PANTHER" id="PTHR16943">
    <property type="entry name" value="2-METHYLCITRATE DEHYDRATASE-RELATED"/>
    <property type="match status" value="1"/>
</dbReference>
<feature type="domain" description="MmgE/PrpD N-terminal" evidence="2">
    <location>
        <begin position="7"/>
        <end position="250"/>
    </location>
</feature>
<evidence type="ECO:0000259" key="3">
    <source>
        <dbReference type="Pfam" id="PF19305"/>
    </source>
</evidence>
<comment type="caution">
    <text evidence="4">The sequence shown here is derived from an EMBL/GenBank/DDBJ whole genome shotgun (WGS) entry which is preliminary data.</text>
</comment>
<evidence type="ECO:0000259" key="2">
    <source>
        <dbReference type="Pfam" id="PF03972"/>
    </source>
</evidence>
<dbReference type="InterPro" id="IPR042183">
    <property type="entry name" value="MmgE/PrpD_sf_1"/>
</dbReference>